<reference evidence="3 4" key="1">
    <citation type="journal article" date="2016" name="Nat. Commun.">
        <title>Thousands of microbial genomes shed light on interconnected biogeochemical processes in an aquifer system.</title>
        <authorList>
            <person name="Anantharaman K."/>
            <person name="Brown C.T."/>
            <person name="Hug L.A."/>
            <person name="Sharon I."/>
            <person name="Castelle C.J."/>
            <person name="Probst A.J."/>
            <person name="Thomas B.C."/>
            <person name="Singh A."/>
            <person name="Wilkins M.J."/>
            <person name="Karaoz U."/>
            <person name="Brodie E.L."/>
            <person name="Williams K.H."/>
            <person name="Hubbard S.S."/>
            <person name="Banfield J.F."/>
        </authorList>
    </citation>
    <scope>NUCLEOTIDE SEQUENCE [LARGE SCALE GENOMIC DNA]</scope>
</reference>
<dbReference type="InterPro" id="IPR004161">
    <property type="entry name" value="EFTu-like_2"/>
</dbReference>
<dbReference type="Gene3D" id="2.40.30.10">
    <property type="entry name" value="Translation factors"/>
    <property type="match status" value="1"/>
</dbReference>
<dbReference type="InterPro" id="IPR009000">
    <property type="entry name" value="Transl_B-barrel_sf"/>
</dbReference>
<dbReference type="InterPro" id="IPR035647">
    <property type="entry name" value="EFG_III/V"/>
</dbReference>
<evidence type="ECO:0000313" key="4">
    <source>
        <dbReference type="Proteomes" id="UP000178851"/>
    </source>
</evidence>
<dbReference type="SUPFAM" id="SSF54980">
    <property type="entry name" value="EF-G C-terminal domain-like"/>
    <property type="match status" value="2"/>
</dbReference>
<dbReference type="FunFam" id="2.40.50.250:FF:000001">
    <property type="entry name" value="GTP-binding protein TypA"/>
    <property type="match status" value="1"/>
</dbReference>
<dbReference type="Pfam" id="PF03144">
    <property type="entry name" value="GTP_EFTU_D2"/>
    <property type="match status" value="1"/>
</dbReference>
<keyword evidence="1" id="KW-0547">Nucleotide-binding</keyword>
<proteinExistence type="predicted"/>
<dbReference type="GO" id="GO:0005525">
    <property type="term" value="F:GTP binding"/>
    <property type="evidence" value="ECO:0007669"/>
    <property type="project" value="UniProtKB-KW"/>
</dbReference>
<dbReference type="EMBL" id="MGGI01000024">
    <property type="protein sequence ID" value="OGM25004.1"/>
    <property type="molecule type" value="Genomic_DNA"/>
</dbReference>
<feature type="domain" description="Tr-type G" evidence="2">
    <location>
        <begin position="7"/>
        <end position="207"/>
    </location>
</feature>
<dbReference type="SUPFAM" id="SSF52540">
    <property type="entry name" value="P-loop containing nucleoside triphosphate hydrolases"/>
    <property type="match status" value="1"/>
</dbReference>
<dbReference type="InterPro" id="IPR048876">
    <property type="entry name" value="BipA_C"/>
</dbReference>
<keyword evidence="1" id="KW-0342">GTP-binding</keyword>
<dbReference type="InterPro" id="IPR000795">
    <property type="entry name" value="T_Tr_GTP-bd_dom"/>
</dbReference>
<dbReference type="Gene3D" id="3.30.70.870">
    <property type="entry name" value="Elongation Factor G (Translational Gtpase), domain 3"/>
    <property type="match status" value="1"/>
</dbReference>
<gene>
    <name evidence="3" type="ORF">A2627_05050</name>
</gene>
<dbReference type="Pfam" id="PF00009">
    <property type="entry name" value="GTP_EFTU"/>
    <property type="match status" value="1"/>
</dbReference>
<name>A0A1F7YCE1_9BACT</name>
<dbReference type="Gene3D" id="3.40.50.300">
    <property type="entry name" value="P-loop containing nucleotide triphosphate hydrolases"/>
    <property type="match status" value="1"/>
</dbReference>
<dbReference type="InterPro" id="IPR047041">
    <property type="entry name" value="BipA_GTP-bd_dom"/>
</dbReference>
<dbReference type="AlphaFoldDB" id="A0A1F7YCE1"/>
<dbReference type="Pfam" id="PF00679">
    <property type="entry name" value="EFG_C"/>
    <property type="match status" value="1"/>
</dbReference>
<protein>
    <submittedName>
        <fullName evidence="3">GTP-binding protein TypA</fullName>
    </submittedName>
</protein>
<sequence>MEKNAREKIINVAVIAHVDHGKTTLVDALLKQSHVFRDNEQEMQQDQILDKNELERERGITILAKNCSIRYKDTKINIIDTPGHADFSGEVERTLGMADGALLIVDAQEGPMPQTRFVLRKAFELGLKIIVVINKIDKKFARPGITLHKVESLFLELAKNETELNFPVVYAIGRRGVAFDHIPFSLDQPGNIQPLLDKILETIPVAAFKDGPFKMTVTTLDYESHLGRIVIGRIHQGIIQKGMKVLNLSLPGKYWTAEKIMVNAGIKKIEKEEVACGDIVSIFGIEKAKIGDTISDPSNLTPLEGITISEPTLSITIGPNTSPFAGREGKFVTVTAIEDRLMRELDHNLSLKMKKLENGRFSVSGRGELHLSILLETMRREGYEMEIGKPEVITKDINGEKMEPVEEVSVIVSKTYVGIINEEFGKRYAKFIAMQPINQEEVEFLYQMPTRSLIGLRSYLLTATKGNIVITSASIGYEKLSQSLPKLRRGALIASESGVSLAYGLENAQGRGITFIDPGTKVYEGMIIGVNAKEEDIAINICKGKKLTNMRSKASDGVIQLTPPTKFSLEQSMNFLENDELLEITPMSLRLRKKQLTDLERRRVSRTARHATAIIENDISHE</sequence>
<evidence type="ECO:0000313" key="3">
    <source>
        <dbReference type="EMBL" id="OGM25004.1"/>
    </source>
</evidence>
<dbReference type="InterPro" id="IPR042116">
    <property type="entry name" value="TypA/BipA_C"/>
</dbReference>
<dbReference type="GO" id="GO:0003924">
    <property type="term" value="F:GTPase activity"/>
    <property type="evidence" value="ECO:0007669"/>
    <property type="project" value="InterPro"/>
</dbReference>
<dbReference type="PANTHER" id="PTHR42908">
    <property type="entry name" value="TRANSLATION ELONGATION FACTOR-RELATED"/>
    <property type="match status" value="1"/>
</dbReference>
<dbReference type="PROSITE" id="PS00301">
    <property type="entry name" value="G_TR_1"/>
    <property type="match status" value="1"/>
</dbReference>
<dbReference type="InterPro" id="IPR027417">
    <property type="entry name" value="P-loop_NTPase"/>
</dbReference>
<dbReference type="GO" id="GO:0005829">
    <property type="term" value="C:cytosol"/>
    <property type="evidence" value="ECO:0007669"/>
    <property type="project" value="TreeGrafter"/>
</dbReference>
<organism evidence="3 4">
    <name type="scientific">Candidatus Woesebacteria bacterium RIFCSPHIGHO2_01_FULL_39_28</name>
    <dbReference type="NCBI Taxonomy" id="1802496"/>
    <lineage>
        <taxon>Bacteria</taxon>
        <taxon>Candidatus Woeseibacteriota</taxon>
    </lineage>
</organism>
<dbReference type="PANTHER" id="PTHR42908:SF8">
    <property type="entry name" value="TR-TYPE G DOMAIN-CONTAINING PROTEIN"/>
    <property type="match status" value="1"/>
</dbReference>
<dbReference type="InterPro" id="IPR005225">
    <property type="entry name" value="Small_GTP-bd"/>
</dbReference>
<accession>A0A1F7YCE1</accession>
<dbReference type="CDD" id="cd03691">
    <property type="entry name" value="BipA_TypA_II"/>
    <property type="match status" value="1"/>
</dbReference>
<dbReference type="CDD" id="cd01891">
    <property type="entry name" value="TypA_BipA"/>
    <property type="match status" value="1"/>
</dbReference>
<comment type="caution">
    <text evidence="3">The sequence shown here is derived from an EMBL/GenBank/DDBJ whole genome shotgun (WGS) entry which is preliminary data.</text>
</comment>
<dbReference type="Proteomes" id="UP000178851">
    <property type="component" value="Unassembled WGS sequence"/>
</dbReference>
<dbReference type="FunFam" id="3.30.70.870:FF:000003">
    <property type="entry name" value="GTP-binding protein TypA"/>
    <property type="match status" value="1"/>
</dbReference>
<dbReference type="Pfam" id="PF21018">
    <property type="entry name" value="BipA_C"/>
    <property type="match status" value="1"/>
</dbReference>
<dbReference type="InterPro" id="IPR031157">
    <property type="entry name" value="G_TR_CS"/>
</dbReference>
<dbReference type="PROSITE" id="PS51722">
    <property type="entry name" value="G_TR_2"/>
    <property type="match status" value="1"/>
</dbReference>
<dbReference type="GO" id="GO:1990904">
    <property type="term" value="C:ribonucleoprotein complex"/>
    <property type="evidence" value="ECO:0007669"/>
    <property type="project" value="TreeGrafter"/>
</dbReference>
<dbReference type="InterPro" id="IPR047042">
    <property type="entry name" value="BipA_II"/>
</dbReference>
<evidence type="ECO:0000259" key="2">
    <source>
        <dbReference type="PROSITE" id="PS51722"/>
    </source>
</evidence>
<dbReference type="Gene3D" id="2.40.50.250">
    <property type="entry name" value="bipa protein"/>
    <property type="match status" value="1"/>
</dbReference>
<dbReference type="SUPFAM" id="SSF50447">
    <property type="entry name" value="Translation proteins"/>
    <property type="match status" value="1"/>
</dbReference>
<dbReference type="Gene3D" id="3.30.70.240">
    <property type="match status" value="1"/>
</dbReference>
<dbReference type="PRINTS" id="PR00315">
    <property type="entry name" value="ELONGATNFCT"/>
</dbReference>
<dbReference type="NCBIfam" id="TIGR00231">
    <property type="entry name" value="small_GTP"/>
    <property type="match status" value="1"/>
</dbReference>
<dbReference type="InterPro" id="IPR000640">
    <property type="entry name" value="EFG_V-like"/>
</dbReference>
<evidence type="ECO:0000256" key="1">
    <source>
        <dbReference type="ARBA" id="ARBA00023134"/>
    </source>
</evidence>